<dbReference type="SUPFAM" id="SSF50978">
    <property type="entry name" value="WD40 repeat-like"/>
    <property type="match status" value="1"/>
</dbReference>
<dbReference type="InterPro" id="IPR049087">
    <property type="entry name" value="TAF1C_beta-prop"/>
</dbReference>
<gene>
    <name evidence="3" type="ORF">NEMVEDRAFT_v1g241267</name>
</gene>
<dbReference type="GO" id="GO:0001650">
    <property type="term" value="C:fibrillar center"/>
    <property type="evidence" value="ECO:0000318"/>
    <property type="project" value="GO_Central"/>
</dbReference>
<sequence>MADDKDTRSAYKQSNEFPSYYFPFYRDGQQEQSFIEYGSSSSHNLNVNGRSGLILESKHRRNGGRYYTALHATIPLMQPCQTSHLCKSFPEVEIKLNHRQDDFRSTLATQICNFAQDYPDIQFTIAGALQDEFKNDNLQMYSTIFKSSKQEQVNELSEALSDIPSEVLFDLLNESVNEQKNEKFYFDILQGNTLSYCSNWDPNTGVLFYPNGPTLETLNMSYVSFDKHDLNSNSCNSNQLWKPSLRSSSKAFDVSGTIRQVNAVSIWNRIFVGTRSRYSCCMFEVSRPSDEDNEKVTLNPVESIACQTTPSCIAVSPYIPAEAIIVMETGEAYLWRCNRSVEPIYIMPLAEKESHPWYQCIYGPNPRCGLLANSLVADFVDFRVRPSSQNQLFSVTSSHLNVQERISAIQRHPSNAHYYLLGTDQSLLLLDDRFVQHPALSWRHHLQDPVQFMDVTTDHTDTILMLSGSIHREVHCFRYSSGNEVHCAVPLAGAVSTQPPSSSGLPWKVSSYDHWPLLLPASSRPLPLDLKNRLIEPLVGSCIVPFSSTSNKGFVVIQMSACGDIFYQPFAGDTGSENAHRTLPEESIRRCEKWIGSVCQLIQKDPLSSDRNSEEVNSYNLFASMIDVKEPHLSCVLCRESSKLIHSAVSSDPADICPRCGVCVNTGGLLKLSLRNNKVLRRAQTEECDKMDGKPSKTQVFDTFQDPLSRSLIFNWNEDIPTPTDFGDTPDTEKDLESSRENQTDPATPQPEIPHSLDNDTVIHQGEASLDNQKEFLLPLPTGAAVSRTLSQPVTGLLHSPLGGTPNPRPDSSDRDIFLGQQSPLRDETDLGPVLLKKTPSTSKKAKRNITNTMGF</sequence>
<dbReference type="OrthoDB" id="2382881at2759"/>
<evidence type="ECO:0000259" key="2">
    <source>
        <dbReference type="Pfam" id="PF20641"/>
    </source>
</evidence>
<feature type="domain" description="TAF1C beta-propeller" evidence="2">
    <location>
        <begin position="272"/>
        <end position="398"/>
    </location>
</feature>
<dbReference type="HOGENOM" id="CLU_333802_0_0_1"/>
<keyword evidence="4" id="KW-1185">Reference proteome</keyword>
<dbReference type="PANTHER" id="PTHR15319:SF1">
    <property type="entry name" value="TATA BOX-BINDING PROTEIN-ASSOCIATED FACTOR RNA POLYMERASE I SUBUNIT C"/>
    <property type="match status" value="1"/>
</dbReference>
<dbReference type="Pfam" id="PF20641">
    <property type="entry name" value="TAF1C_beta-prop"/>
    <property type="match status" value="1"/>
</dbReference>
<name>A7RX21_NEMVE</name>
<dbReference type="PANTHER" id="PTHR15319">
    <property type="entry name" value="TATA BOX-BINDING PROTEIN ASSOCIATED FACTOR RNA POLYMERASE I SUBUNIT C"/>
    <property type="match status" value="1"/>
</dbReference>
<evidence type="ECO:0000256" key="1">
    <source>
        <dbReference type="SAM" id="MobiDB-lite"/>
    </source>
</evidence>
<dbReference type="InterPro" id="IPR038801">
    <property type="entry name" value="TAF1C"/>
</dbReference>
<dbReference type="InParanoid" id="A7RX21"/>
<dbReference type="STRING" id="45351.A7RX21"/>
<feature type="compositionally biased region" description="Polar residues" evidence="1">
    <location>
        <begin position="839"/>
        <end position="856"/>
    </location>
</feature>
<dbReference type="eggNOG" id="ENOG502QTCT">
    <property type="taxonomic scope" value="Eukaryota"/>
</dbReference>
<dbReference type="AlphaFoldDB" id="A7RX21"/>
<dbReference type="PhylomeDB" id="A7RX21"/>
<feature type="region of interest" description="Disordered" evidence="1">
    <location>
        <begin position="717"/>
        <end position="758"/>
    </location>
</feature>
<dbReference type="GO" id="GO:0001164">
    <property type="term" value="F:RNA polymerase I core promoter sequence-specific DNA binding"/>
    <property type="evidence" value="ECO:0000318"/>
    <property type="project" value="GO_Central"/>
</dbReference>
<dbReference type="Proteomes" id="UP000001593">
    <property type="component" value="Unassembled WGS sequence"/>
</dbReference>
<feature type="region of interest" description="Disordered" evidence="1">
    <location>
        <begin position="796"/>
        <end position="856"/>
    </location>
</feature>
<dbReference type="OMA" id="SSREVHC"/>
<dbReference type="EMBL" id="DS469549">
    <property type="protein sequence ID" value="EDO43892.1"/>
    <property type="molecule type" value="Genomic_DNA"/>
</dbReference>
<reference evidence="3 4" key="1">
    <citation type="journal article" date="2007" name="Science">
        <title>Sea anemone genome reveals ancestral eumetazoan gene repertoire and genomic organization.</title>
        <authorList>
            <person name="Putnam N.H."/>
            <person name="Srivastava M."/>
            <person name="Hellsten U."/>
            <person name="Dirks B."/>
            <person name="Chapman J."/>
            <person name="Salamov A."/>
            <person name="Terry A."/>
            <person name="Shapiro H."/>
            <person name="Lindquist E."/>
            <person name="Kapitonov V.V."/>
            <person name="Jurka J."/>
            <person name="Genikhovich G."/>
            <person name="Grigoriev I.V."/>
            <person name="Lucas S.M."/>
            <person name="Steele R.E."/>
            <person name="Finnerty J.R."/>
            <person name="Technau U."/>
            <person name="Martindale M.Q."/>
            <person name="Rokhsar D.S."/>
        </authorList>
    </citation>
    <scope>NUCLEOTIDE SEQUENCE [LARGE SCALE GENOMIC DNA]</scope>
    <source>
        <strain evidence="4">CH2 X CH6</strain>
    </source>
</reference>
<dbReference type="InterPro" id="IPR036322">
    <property type="entry name" value="WD40_repeat_dom_sf"/>
</dbReference>
<evidence type="ECO:0000313" key="4">
    <source>
        <dbReference type="Proteomes" id="UP000001593"/>
    </source>
</evidence>
<organism evidence="3 4">
    <name type="scientific">Nematostella vectensis</name>
    <name type="common">Starlet sea anemone</name>
    <dbReference type="NCBI Taxonomy" id="45351"/>
    <lineage>
        <taxon>Eukaryota</taxon>
        <taxon>Metazoa</taxon>
        <taxon>Cnidaria</taxon>
        <taxon>Anthozoa</taxon>
        <taxon>Hexacorallia</taxon>
        <taxon>Actiniaria</taxon>
        <taxon>Edwardsiidae</taxon>
        <taxon>Nematostella</taxon>
    </lineage>
</organism>
<proteinExistence type="predicted"/>
<dbReference type="KEGG" id="nve:5515855"/>
<protein>
    <recommendedName>
        <fullName evidence="2">TAF1C beta-propeller domain-containing protein</fullName>
    </recommendedName>
</protein>
<feature type="compositionally biased region" description="Low complexity" evidence="1">
    <location>
        <begin position="719"/>
        <end position="729"/>
    </location>
</feature>
<accession>A7RX21</accession>
<feature type="compositionally biased region" description="Basic and acidic residues" evidence="1">
    <location>
        <begin position="731"/>
        <end position="743"/>
    </location>
</feature>
<evidence type="ECO:0000313" key="3">
    <source>
        <dbReference type="EMBL" id="EDO43892.1"/>
    </source>
</evidence>